<evidence type="ECO:0000256" key="7">
    <source>
        <dbReference type="SAM" id="MobiDB-lite"/>
    </source>
</evidence>
<keyword evidence="9" id="KW-1185">Reference proteome</keyword>
<dbReference type="InterPro" id="IPR019145">
    <property type="entry name" value="Mediator_Med10"/>
</dbReference>
<comment type="subcellular location">
    <subcellularLocation>
        <location evidence="1 6">Nucleus</location>
    </subcellularLocation>
</comment>
<evidence type="ECO:0000256" key="4">
    <source>
        <dbReference type="ARBA" id="ARBA00023163"/>
    </source>
</evidence>
<sequence>MNDGVNDEHEEAMESGGGGVEMVVKQLIEAVGDLSVVARTLERWPIYAPPLGVSQERQDSERQKFERAEIKGRQRIAEHLRRFMRKSRRVCEIVSPTFDLTNLPQDLINHVDAYLSPNLWLRGLVTEVQYANDITRGELVALGSMHSTLTFYLNVVKQLNATEGSTVTVPDFSLPFLPPTVLRPPVVYDANTNNISIPHILKMLIKPITPYDLRQDPKEPNQVLFPPEITGNDQDEGPGGDGAVNEETAMLNNHEADDEDGGTPAADDEDRARAANDGQPRGQPATGNPVDQARSTAPGDGEGLLSAASGKASTSQREKRELEDVSETSAGSKIRRVI</sequence>
<organism evidence="8 9">
    <name type="scientific">Gregarina niphandrodes</name>
    <name type="common">Septate eugregarine</name>
    <dbReference type="NCBI Taxonomy" id="110365"/>
    <lineage>
        <taxon>Eukaryota</taxon>
        <taxon>Sar</taxon>
        <taxon>Alveolata</taxon>
        <taxon>Apicomplexa</taxon>
        <taxon>Conoidasida</taxon>
        <taxon>Gregarinasina</taxon>
        <taxon>Eugregarinorida</taxon>
        <taxon>Gregarinidae</taxon>
        <taxon>Gregarina</taxon>
    </lineage>
</organism>
<reference evidence="8" key="1">
    <citation type="submission" date="2013-12" db="EMBL/GenBank/DDBJ databases">
        <authorList>
            <person name="Omoto C.K."/>
            <person name="Sibley D."/>
            <person name="Venepally P."/>
            <person name="Hadjithomas M."/>
            <person name="Karamycheva S."/>
            <person name="Brunk B."/>
            <person name="Roos D."/>
            <person name="Caler E."/>
            <person name="Lorenzi H."/>
        </authorList>
    </citation>
    <scope>NUCLEOTIDE SEQUENCE</scope>
</reference>
<dbReference type="GO" id="GO:0016592">
    <property type="term" value="C:mediator complex"/>
    <property type="evidence" value="ECO:0007669"/>
    <property type="project" value="InterPro"/>
</dbReference>
<name>A0A023B8T3_GRENI</name>
<keyword evidence="6" id="KW-0010">Activator</keyword>
<dbReference type="VEuPathDB" id="CryptoDB:GNI_056110"/>
<comment type="function">
    <text evidence="6">Component of the Mediator complex, a coactivator involved in the regulated transcription of nearly all RNA polymerase II-dependent genes. Mediator functions as a bridge to convey information from gene-specific regulatory proteins to the basal RNA polymerase II transcription machinery. Mediator is recruited to promoters by direct interactions with regulatory proteins and serves as a scaffold for the assembly of a functional preinitiation complex with RNA polymerase II and the general transcription factors.</text>
</comment>
<feature type="compositionally biased region" description="Acidic residues" evidence="7">
    <location>
        <begin position="256"/>
        <end position="269"/>
    </location>
</feature>
<evidence type="ECO:0000256" key="6">
    <source>
        <dbReference type="RuleBase" id="RU364146"/>
    </source>
</evidence>
<evidence type="ECO:0000313" key="9">
    <source>
        <dbReference type="Proteomes" id="UP000019763"/>
    </source>
</evidence>
<protein>
    <recommendedName>
        <fullName evidence="6">Mediator of RNA polymerase II transcription subunit 10</fullName>
    </recommendedName>
    <alternativeName>
        <fullName evidence="6">Mediator complex subunit 10</fullName>
    </alternativeName>
</protein>
<evidence type="ECO:0000256" key="1">
    <source>
        <dbReference type="ARBA" id="ARBA00004123"/>
    </source>
</evidence>
<keyword evidence="5 6" id="KW-0539">Nucleus</keyword>
<evidence type="ECO:0000313" key="8">
    <source>
        <dbReference type="EMBL" id="EZG70288.1"/>
    </source>
</evidence>
<gene>
    <name evidence="6" type="primary">MED10</name>
    <name evidence="8" type="ORF">GNI_056110</name>
</gene>
<dbReference type="Pfam" id="PF09748">
    <property type="entry name" value="Med10"/>
    <property type="match status" value="1"/>
</dbReference>
<keyword evidence="4 6" id="KW-0804">Transcription</keyword>
<dbReference type="GO" id="GO:0006357">
    <property type="term" value="P:regulation of transcription by RNA polymerase II"/>
    <property type="evidence" value="ECO:0007669"/>
    <property type="project" value="InterPro"/>
</dbReference>
<evidence type="ECO:0000256" key="5">
    <source>
        <dbReference type="ARBA" id="ARBA00023242"/>
    </source>
</evidence>
<proteinExistence type="inferred from homology"/>
<evidence type="ECO:0000256" key="2">
    <source>
        <dbReference type="ARBA" id="ARBA00005389"/>
    </source>
</evidence>
<dbReference type="EMBL" id="AFNH02000426">
    <property type="protein sequence ID" value="EZG70288.1"/>
    <property type="molecule type" value="Genomic_DNA"/>
</dbReference>
<dbReference type="GeneID" id="22912073"/>
<dbReference type="RefSeq" id="XP_011129950.1">
    <property type="nucleotide sequence ID" value="XM_011131648.1"/>
</dbReference>
<dbReference type="GO" id="GO:0003712">
    <property type="term" value="F:transcription coregulator activity"/>
    <property type="evidence" value="ECO:0007669"/>
    <property type="project" value="InterPro"/>
</dbReference>
<feature type="region of interest" description="Disordered" evidence="7">
    <location>
        <begin position="212"/>
        <end position="338"/>
    </location>
</feature>
<comment type="subunit">
    <text evidence="6">Component of the Mediator complex.</text>
</comment>
<evidence type="ECO:0000256" key="3">
    <source>
        <dbReference type="ARBA" id="ARBA00023015"/>
    </source>
</evidence>
<accession>A0A023B8T3</accession>
<dbReference type="AlphaFoldDB" id="A0A023B8T3"/>
<comment type="similarity">
    <text evidence="2 6">Belongs to the Mediator complex subunit 10 family.</text>
</comment>
<dbReference type="Proteomes" id="UP000019763">
    <property type="component" value="Unassembled WGS sequence"/>
</dbReference>
<comment type="caution">
    <text evidence="8">The sequence shown here is derived from an EMBL/GenBank/DDBJ whole genome shotgun (WGS) entry which is preliminary data.</text>
</comment>
<keyword evidence="3 6" id="KW-0805">Transcription regulation</keyword>